<dbReference type="AlphaFoldDB" id="A0A0M3IG80"/>
<reference evidence="2" key="1">
    <citation type="submission" date="2017-02" db="UniProtKB">
        <authorList>
            <consortium name="WormBaseParasite"/>
        </authorList>
    </citation>
    <scope>IDENTIFICATION</scope>
</reference>
<keyword evidence="1" id="KW-1185">Reference proteome</keyword>
<accession>A0A0M3IG80</accession>
<evidence type="ECO:0000313" key="1">
    <source>
        <dbReference type="Proteomes" id="UP000036681"/>
    </source>
</evidence>
<dbReference type="Proteomes" id="UP000036681">
    <property type="component" value="Unplaced"/>
</dbReference>
<sequence>MHDVESVFSSFACLIDIFRVHLLQIPIAYCRNYRICFKNICSTYIRRNLGNTVLAQCCLLD</sequence>
<protein>
    <submittedName>
        <fullName evidence="2">Uncharacterized protein</fullName>
    </submittedName>
</protein>
<dbReference type="WBParaSite" id="ALUE_0001727901-mRNA-1">
    <property type="protein sequence ID" value="ALUE_0001727901-mRNA-1"/>
    <property type="gene ID" value="ALUE_0001727901"/>
</dbReference>
<name>A0A0M3IG80_ASCLU</name>
<organism evidence="1 2">
    <name type="scientific">Ascaris lumbricoides</name>
    <name type="common">Giant roundworm</name>
    <dbReference type="NCBI Taxonomy" id="6252"/>
    <lineage>
        <taxon>Eukaryota</taxon>
        <taxon>Metazoa</taxon>
        <taxon>Ecdysozoa</taxon>
        <taxon>Nematoda</taxon>
        <taxon>Chromadorea</taxon>
        <taxon>Rhabditida</taxon>
        <taxon>Spirurina</taxon>
        <taxon>Ascaridomorpha</taxon>
        <taxon>Ascaridoidea</taxon>
        <taxon>Ascarididae</taxon>
        <taxon>Ascaris</taxon>
    </lineage>
</organism>
<proteinExistence type="predicted"/>
<evidence type="ECO:0000313" key="2">
    <source>
        <dbReference type="WBParaSite" id="ALUE_0001727901-mRNA-1"/>
    </source>
</evidence>